<evidence type="ECO:0000256" key="1">
    <source>
        <dbReference type="SAM" id="Phobius"/>
    </source>
</evidence>
<keyword evidence="1" id="KW-0812">Transmembrane</keyword>
<name>A0A6G0TGG1_APHGL</name>
<dbReference type="AlphaFoldDB" id="A0A6G0TGG1"/>
<gene>
    <name evidence="2" type="ORF">AGLY_010683</name>
</gene>
<sequence length="199" mass="22213">MMISHYGFLMIAFGVFLGYNCTSFIIAELSKTAIIFLAVTTAISVLVSMEELPIVTETIMKSLCSTSSSIVPSAIDIPMLPHPTIPTTEFLILLPHIQKIAWFASKNRLAVAINNPIVVSAITSDEIFDVCPKLMRIDDSAIQVEDNRKLSTDVDKDHVDFSFRRFYDHFWHMSGVVITGRGRKHSGDAKLQTVNSRIH</sequence>
<dbReference type="Proteomes" id="UP000475862">
    <property type="component" value="Unassembled WGS sequence"/>
</dbReference>
<comment type="caution">
    <text evidence="2">The sequence shown here is derived from an EMBL/GenBank/DDBJ whole genome shotgun (WGS) entry which is preliminary data.</text>
</comment>
<feature type="transmembrane region" description="Helical" evidence="1">
    <location>
        <begin position="7"/>
        <end position="27"/>
    </location>
</feature>
<protein>
    <submittedName>
        <fullName evidence="2">Uncharacterized protein</fullName>
    </submittedName>
</protein>
<keyword evidence="1" id="KW-1133">Transmembrane helix</keyword>
<evidence type="ECO:0000313" key="3">
    <source>
        <dbReference type="Proteomes" id="UP000475862"/>
    </source>
</evidence>
<keyword evidence="3" id="KW-1185">Reference proteome</keyword>
<dbReference type="EMBL" id="VYZN01000041">
    <property type="protein sequence ID" value="KAE9531477.1"/>
    <property type="molecule type" value="Genomic_DNA"/>
</dbReference>
<feature type="transmembrane region" description="Helical" evidence="1">
    <location>
        <begin position="33"/>
        <end position="52"/>
    </location>
</feature>
<accession>A0A6G0TGG1</accession>
<proteinExistence type="predicted"/>
<evidence type="ECO:0000313" key="2">
    <source>
        <dbReference type="EMBL" id="KAE9531477.1"/>
    </source>
</evidence>
<reference evidence="2 3" key="1">
    <citation type="submission" date="2019-08" db="EMBL/GenBank/DDBJ databases">
        <title>The genome of the soybean aphid Biotype 1, its phylome, world population structure and adaptation to the North American continent.</title>
        <authorList>
            <person name="Giordano R."/>
            <person name="Donthu R.K."/>
            <person name="Hernandez A.G."/>
            <person name="Wright C.L."/>
            <person name="Zimin A.V."/>
        </authorList>
    </citation>
    <scope>NUCLEOTIDE SEQUENCE [LARGE SCALE GENOMIC DNA]</scope>
    <source>
        <tissue evidence="2">Whole aphids</tissue>
    </source>
</reference>
<organism evidence="2 3">
    <name type="scientific">Aphis glycines</name>
    <name type="common">Soybean aphid</name>
    <dbReference type="NCBI Taxonomy" id="307491"/>
    <lineage>
        <taxon>Eukaryota</taxon>
        <taxon>Metazoa</taxon>
        <taxon>Ecdysozoa</taxon>
        <taxon>Arthropoda</taxon>
        <taxon>Hexapoda</taxon>
        <taxon>Insecta</taxon>
        <taxon>Pterygota</taxon>
        <taxon>Neoptera</taxon>
        <taxon>Paraneoptera</taxon>
        <taxon>Hemiptera</taxon>
        <taxon>Sternorrhyncha</taxon>
        <taxon>Aphidomorpha</taxon>
        <taxon>Aphidoidea</taxon>
        <taxon>Aphididae</taxon>
        <taxon>Aphidini</taxon>
        <taxon>Aphis</taxon>
        <taxon>Aphis</taxon>
    </lineage>
</organism>
<keyword evidence="1" id="KW-0472">Membrane</keyword>